<evidence type="ECO:0000313" key="3">
    <source>
        <dbReference type="EMBL" id="GFF18753.1"/>
    </source>
</evidence>
<proteinExistence type="predicted"/>
<comment type="caution">
    <text evidence="3">The sequence shown here is derived from an EMBL/GenBank/DDBJ whole genome shotgun (WGS) entry which is preliminary data.</text>
</comment>
<evidence type="ECO:0000313" key="4">
    <source>
        <dbReference type="Proteomes" id="UP000452235"/>
    </source>
</evidence>
<feature type="compositionally biased region" description="Acidic residues" evidence="2">
    <location>
        <begin position="129"/>
        <end position="139"/>
    </location>
</feature>
<evidence type="ECO:0000256" key="1">
    <source>
        <dbReference type="SAM" id="Coils"/>
    </source>
</evidence>
<keyword evidence="4" id="KW-1185">Reference proteome</keyword>
<feature type="region of interest" description="Disordered" evidence="2">
    <location>
        <begin position="103"/>
        <end position="174"/>
    </location>
</feature>
<gene>
    <name evidence="3" type="ORF">ATEIFO6365_0009011600</name>
</gene>
<reference evidence="3 4" key="1">
    <citation type="submission" date="2020-01" db="EMBL/GenBank/DDBJ databases">
        <title>Aspergillus terreus IFO 6365 whole genome shotgun sequence.</title>
        <authorList>
            <person name="Kanamasa S."/>
            <person name="Takahashi H."/>
        </authorList>
    </citation>
    <scope>NUCLEOTIDE SEQUENCE [LARGE SCALE GENOMIC DNA]</scope>
    <source>
        <strain evidence="3 4">IFO 6365</strain>
    </source>
</reference>
<feature type="coiled-coil region" evidence="1">
    <location>
        <begin position="13"/>
        <end position="47"/>
    </location>
</feature>
<dbReference type="AlphaFoldDB" id="A0A5M3Z7B7"/>
<feature type="region of interest" description="Disordered" evidence="2">
    <location>
        <begin position="64"/>
        <end position="84"/>
    </location>
</feature>
<evidence type="ECO:0000256" key="2">
    <source>
        <dbReference type="SAM" id="MobiDB-lite"/>
    </source>
</evidence>
<name>A0A5M3Z7B7_ASPTE</name>
<dbReference type="EMBL" id="BLJY01000009">
    <property type="protein sequence ID" value="GFF18753.1"/>
    <property type="molecule type" value="Genomic_DNA"/>
</dbReference>
<keyword evidence="1" id="KW-0175">Coiled coil</keyword>
<accession>A0A5M3Z7B7</accession>
<sequence>MSLSLDPGSLRDEDAIDSEIQQLQDQLRRVRKQRELLELRHALAEEQRLLEDVKYRLAASASHTPTIAYQHPPTDTAPMNDAQPVHGIKRSHSVVSLDDVEENLSQVSSHDSEDNASVPGWVANWPQGDESELSDDEDYPSSTTTSVGNESVRSDDLSVYSDAPESDAPNSSPSVLPRLPFEGFFEITTRGAFRQFKRRLADHFSKYREEFRYDEINILEVERHLPGELLGEWLESGRANTWCDLHDFLLQKLPPRRGRRNGNITAMY</sequence>
<dbReference type="VEuPathDB" id="FungiDB:ATEG_07515"/>
<organism evidence="3 4">
    <name type="scientific">Aspergillus terreus</name>
    <dbReference type="NCBI Taxonomy" id="33178"/>
    <lineage>
        <taxon>Eukaryota</taxon>
        <taxon>Fungi</taxon>
        <taxon>Dikarya</taxon>
        <taxon>Ascomycota</taxon>
        <taxon>Pezizomycotina</taxon>
        <taxon>Eurotiomycetes</taxon>
        <taxon>Eurotiomycetidae</taxon>
        <taxon>Eurotiales</taxon>
        <taxon>Aspergillaceae</taxon>
        <taxon>Aspergillus</taxon>
        <taxon>Aspergillus subgen. Circumdati</taxon>
    </lineage>
</organism>
<dbReference type="Proteomes" id="UP000452235">
    <property type="component" value="Unassembled WGS sequence"/>
</dbReference>
<protein>
    <submittedName>
        <fullName evidence="3">Uncharacterized protein</fullName>
    </submittedName>
</protein>
<feature type="compositionally biased region" description="Polar residues" evidence="2">
    <location>
        <begin position="140"/>
        <end position="151"/>
    </location>
</feature>